<feature type="transmembrane region" description="Helical" evidence="9">
    <location>
        <begin position="65"/>
        <end position="86"/>
    </location>
</feature>
<keyword evidence="5" id="KW-0029">Amino-acid transport</keyword>
<dbReference type="Proteomes" id="UP001595530">
    <property type="component" value="Unassembled WGS sequence"/>
</dbReference>
<feature type="transmembrane region" description="Helical" evidence="9">
    <location>
        <begin position="98"/>
        <end position="115"/>
    </location>
</feature>
<protein>
    <submittedName>
        <fullName evidence="10">Branched-chain amino acid ABC transporter permease</fullName>
    </submittedName>
</protein>
<accession>A0ABV7F3K7</accession>
<dbReference type="PANTHER" id="PTHR11795">
    <property type="entry name" value="BRANCHED-CHAIN AMINO ACID TRANSPORT SYSTEM PERMEASE PROTEIN LIVH"/>
    <property type="match status" value="1"/>
</dbReference>
<organism evidence="10 11">
    <name type="scientific">Undibacterium arcticum</name>
    <dbReference type="NCBI Taxonomy" id="1762892"/>
    <lineage>
        <taxon>Bacteria</taxon>
        <taxon>Pseudomonadati</taxon>
        <taxon>Pseudomonadota</taxon>
        <taxon>Betaproteobacteria</taxon>
        <taxon>Burkholderiales</taxon>
        <taxon>Oxalobacteraceae</taxon>
        <taxon>Undibacterium</taxon>
    </lineage>
</organism>
<evidence type="ECO:0000256" key="8">
    <source>
        <dbReference type="ARBA" id="ARBA00037998"/>
    </source>
</evidence>
<evidence type="ECO:0000256" key="6">
    <source>
        <dbReference type="ARBA" id="ARBA00022989"/>
    </source>
</evidence>
<evidence type="ECO:0000256" key="4">
    <source>
        <dbReference type="ARBA" id="ARBA00022692"/>
    </source>
</evidence>
<comment type="subcellular location">
    <subcellularLocation>
        <location evidence="1">Cell membrane</location>
        <topology evidence="1">Multi-pass membrane protein</topology>
    </subcellularLocation>
</comment>
<dbReference type="InterPro" id="IPR052157">
    <property type="entry name" value="BCAA_transport_permease"/>
</dbReference>
<dbReference type="PANTHER" id="PTHR11795:SF445">
    <property type="entry name" value="AMINO ACID ABC TRANSPORTER PERMEASE PROTEIN"/>
    <property type="match status" value="1"/>
</dbReference>
<sequence>MEILLQLMISGIALGMIYAVIAFGYQLTFATSGTLNFGQGEALMLGALVGLSLVGNIHGGPYLNYWLMIPIVIVFGALQGMVVERIGVRPAIKIKSEFGWIMSTIALAIIFKNVAENIWGKDDLTFPSPLSSTPFQVFGANVQPMQVVVVLGALAIMLAVEIFNRKSIYGKAVVATSNDRDAAGLMGINTSLVITFSYALSSATAAFAGVLVAPLTLTGATMGSALGLKAFAVAIIGGLTSGMGAIVGGLILGVAETMTGFYISTGYKEVPGLLLLLLVLAVKPAGLFGKTAIKKV</sequence>
<evidence type="ECO:0000256" key="5">
    <source>
        <dbReference type="ARBA" id="ARBA00022970"/>
    </source>
</evidence>
<evidence type="ECO:0000256" key="2">
    <source>
        <dbReference type="ARBA" id="ARBA00022448"/>
    </source>
</evidence>
<dbReference type="InterPro" id="IPR001851">
    <property type="entry name" value="ABC_transp_permease"/>
</dbReference>
<evidence type="ECO:0000313" key="11">
    <source>
        <dbReference type="Proteomes" id="UP001595530"/>
    </source>
</evidence>
<comment type="similarity">
    <text evidence="8">Belongs to the binding-protein-dependent transport system permease family. LivHM subfamily.</text>
</comment>
<dbReference type="CDD" id="cd06582">
    <property type="entry name" value="TM_PBP1_LivH_like"/>
    <property type="match status" value="1"/>
</dbReference>
<feature type="transmembrane region" description="Helical" evidence="9">
    <location>
        <begin position="6"/>
        <end position="30"/>
    </location>
</feature>
<evidence type="ECO:0000256" key="3">
    <source>
        <dbReference type="ARBA" id="ARBA00022475"/>
    </source>
</evidence>
<keyword evidence="11" id="KW-1185">Reference proteome</keyword>
<evidence type="ECO:0000313" key="10">
    <source>
        <dbReference type="EMBL" id="MFC3109658.1"/>
    </source>
</evidence>
<gene>
    <name evidence="10" type="ORF">ACFOFO_17075</name>
</gene>
<keyword evidence="2" id="KW-0813">Transport</keyword>
<feature type="transmembrane region" description="Helical" evidence="9">
    <location>
        <begin position="181"/>
        <end position="199"/>
    </location>
</feature>
<dbReference type="EMBL" id="JBHRTP010000054">
    <property type="protein sequence ID" value="MFC3109658.1"/>
    <property type="molecule type" value="Genomic_DNA"/>
</dbReference>
<keyword evidence="4 9" id="KW-0812">Transmembrane</keyword>
<feature type="transmembrane region" description="Helical" evidence="9">
    <location>
        <begin position="135"/>
        <end position="160"/>
    </location>
</feature>
<evidence type="ECO:0000256" key="9">
    <source>
        <dbReference type="SAM" id="Phobius"/>
    </source>
</evidence>
<reference evidence="11" key="1">
    <citation type="journal article" date="2019" name="Int. J. Syst. Evol. Microbiol.">
        <title>The Global Catalogue of Microorganisms (GCM) 10K type strain sequencing project: providing services to taxonomists for standard genome sequencing and annotation.</title>
        <authorList>
            <consortium name="The Broad Institute Genomics Platform"/>
            <consortium name="The Broad Institute Genome Sequencing Center for Infectious Disease"/>
            <person name="Wu L."/>
            <person name="Ma J."/>
        </authorList>
    </citation>
    <scope>NUCLEOTIDE SEQUENCE [LARGE SCALE GENOMIC DNA]</scope>
    <source>
        <strain evidence="11">KCTC 42986</strain>
    </source>
</reference>
<evidence type="ECO:0000256" key="7">
    <source>
        <dbReference type="ARBA" id="ARBA00023136"/>
    </source>
</evidence>
<keyword evidence="3" id="KW-1003">Cell membrane</keyword>
<keyword evidence="6 9" id="KW-1133">Transmembrane helix</keyword>
<feature type="transmembrane region" description="Helical" evidence="9">
    <location>
        <begin position="205"/>
        <end position="223"/>
    </location>
</feature>
<name>A0ABV7F3K7_9BURK</name>
<evidence type="ECO:0000256" key="1">
    <source>
        <dbReference type="ARBA" id="ARBA00004651"/>
    </source>
</evidence>
<dbReference type="Pfam" id="PF02653">
    <property type="entry name" value="BPD_transp_2"/>
    <property type="match status" value="1"/>
</dbReference>
<dbReference type="RefSeq" id="WP_390325531.1">
    <property type="nucleotide sequence ID" value="NZ_JBHRTP010000054.1"/>
</dbReference>
<feature type="transmembrane region" description="Helical" evidence="9">
    <location>
        <begin position="272"/>
        <end position="293"/>
    </location>
</feature>
<keyword evidence="7 9" id="KW-0472">Membrane</keyword>
<comment type="caution">
    <text evidence="10">The sequence shown here is derived from an EMBL/GenBank/DDBJ whole genome shotgun (WGS) entry which is preliminary data.</text>
</comment>
<feature type="transmembrane region" description="Helical" evidence="9">
    <location>
        <begin position="230"/>
        <end position="252"/>
    </location>
</feature>
<proteinExistence type="inferred from homology"/>